<keyword evidence="2" id="KW-1185">Reference proteome</keyword>
<feature type="region of interest" description="Disordered" evidence="1">
    <location>
        <begin position="1"/>
        <end position="36"/>
    </location>
</feature>
<sequence>MPGTPMDQDKSSLGKLQVEQPQKDADEPVMRELTQTDRLNQKLLVSFLERMKNSKEEYDKYMNKEPVDTDDQNNSDF</sequence>
<feature type="region of interest" description="Disordered" evidence="1">
    <location>
        <begin position="57"/>
        <end position="77"/>
    </location>
</feature>
<evidence type="ECO:0000313" key="3">
    <source>
        <dbReference type="RefSeq" id="XP_015598164.1"/>
    </source>
</evidence>
<dbReference type="KEGG" id="ccin:107269141"/>
<dbReference type="RefSeq" id="XP_015598164.1">
    <property type="nucleotide sequence ID" value="XM_015742678.2"/>
</dbReference>
<accession>A0AAJ7BZE7</accession>
<proteinExistence type="predicted"/>
<reference evidence="3" key="1">
    <citation type="submission" date="2025-08" db="UniProtKB">
        <authorList>
            <consortium name="RefSeq"/>
        </authorList>
    </citation>
    <scope>IDENTIFICATION</scope>
</reference>
<evidence type="ECO:0000256" key="1">
    <source>
        <dbReference type="SAM" id="MobiDB-lite"/>
    </source>
</evidence>
<feature type="compositionally biased region" description="Basic and acidic residues" evidence="1">
    <location>
        <begin position="21"/>
        <end position="30"/>
    </location>
</feature>
<protein>
    <submittedName>
        <fullName evidence="3">Uncharacterized protein LOC107269141</fullName>
    </submittedName>
</protein>
<feature type="compositionally biased region" description="Basic and acidic residues" evidence="1">
    <location>
        <begin position="57"/>
        <end position="67"/>
    </location>
</feature>
<evidence type="ECO:0000313" key="2">
    <source>
        <dbReference type="Proteomes" id="UP000694920"/>
    </source>
</evidence>
<dbReference type="GeneID" id="107269141"/>
<organism evidence="2 3">
    <name type="scientific">Cephus cinctus</name>
    <name type="common">Wheat stem sawfly</name>
    <dbReference type="NCBI Taxonomy" id="211228"/>
    <lineage>
        <taxon>Eukaryota</taxon>
        <taxon>Metazoa</taxon>
        <taxon>Ecdysozoa</taxon>
        <taxon>Arthropoda</taxon>
        <taxon>Hexapoda</taxon>
        <taxon>Insecta</taxon>
        <taxon>Pterygota</taxon>
        <taxon>Neoptera</taxon>
        <taxon>Endopterygota</taxon>
        <taxon>Hymenoptera</taxon>
        <taxon>Cephoidea</taxon>
        <taxon>Cephidae</taxon>
        <taxon>Cephus</taxon>
    </lineage>
</organism>
<gene>
    <name evidence="3" type="primary">LOC107269141</name>
</gene>
<name>A0AAJ7BZE7_CEPCN</name>
<feature type="compositionally biased region" description="Acidic residues" evidence="1">
    <location>
        <begin position="68"/>
        <end position="77"/>
    </location>
</feature>
<dbReference type="Proteomes" id="UP000694920">
    <property type="component" value="Unplaced"/>
</dbReference>
<dbReference type="AlphaFoldDB" id="A0AAJ7BZE7"/>